<organism evidence="1 2">
    <name type="scientific">Funneliformis mosseae</name>
    <name type="common">Endomycorrhizal fungus</name>
    <name type="synonym">Glomus mosseae</name>
    <dbReference type="NCBI Taxonomy" id="27381"/>
    <lineage>
        <taxon>Eukaryota</taxon>
        <taxon>Fungi</taxon>
        <taxon>Fungi incertae sedis</taxon>
        <taxon>Mucoromycota</taxon>
        <taxon>Glomeromycotina</taxon>
        <taxon>Glomeromycetes</taxon>
        <taxon>Glomerales</taxon>
        <taxon>Glomeraceae</taxon>
        <taxon>Funneliformis</taxon>
    </lineage>
</organism>
<comment type="caution">
    <text evidence="1">The sequence shown here is derived from an EMBL/GenBank/DDBJ whole genome shotgun (WGS) entry which is preliminary data.</text>
</comment>
<gene>
    <name evidence="1" type="ORF">FMOSSE_LOCUS14298</name>
</gene>
<sequence>ALMTKACQQLFQVNKNSSDTEIEQAFRLQVENDYPYKIQELINSDRWADM</sequence>
<evidence type="ECO:0000313" key="2">
    <source>
        <dbReference type="Proteomes" id="UP000789375"/>
    </source>
</evidence>
<feature type="non-terminal residue" evidence="1">
    <location>
        <position position="1"/>
    </location>
</feature>
<name>A0A9N9N8H6_FUNMO</name>
<proteinExistence type="predicted"/>
<protein>
    <submittedName>
        <fullName evidence="1">13443_t:CDS:1</fullName>
    </submittedName>
</protein>
<dbReference type="AlphaFoldDB" id="A0A9N9N8H6"/>
<reference evidence="1" key="1">
    <citation type="submission" date="2021-06" db="EMBL/GenBank/DDBJ databases">
        <authorList>
            <person name="Kallberg Y."/>
            <person name="Tangrot J."/>
            <person name="Rosling A."/>
        </authorList>
    </citation>
    <scope>NUCLEOTIDE SEQUENCE</scope>
    <source>
        <strain evidence="1">87-6 pot B 2015</strain>
    </source>
</reference>
<dbReference type="Proteomes" id="UP000789375">
    <property type="component" value="Unassembled WGS sequence"/>
</dbReference>
<accession>A0A9N9N8H6</accession>
<keyword evidence="2" id="KW-1185">Reference proteome</keyword>
<evidence type="ECO:0000313" key="1">
    <source>
        <dbReference type="EMBL" id="CAG8710662.1"/>
    </source>
</evidence>
<dbReference type="EMBL" id="CAJVPP010010534">
    <property type="protein sequence ID" value="CAG8710662.1"/>
    <property type="molecule type" value="Genomic_DNA"/>
</dbReference>